<gene>
    <name evidence="2" type="ORF">LCGC14_2643710</name>
</gene>
<feature type="non-terminal residue" evidence="2">
    <location>
        <position position="1"/>
    </location>
</feature>
<reference evidence="2" key="1">
    <citation type="journal article" date="2015" name="Nature">
        <title>Complex archaea that bridge the gap between prokaryotes and eukaryotes.</title>
        <authorList>
            <person name="Spang A."/>
            <person name="Saw J.H."/>
            <person name="Jorgensen S.L."/>
            <person name="Zaremba-Niedzwiedzka K."/>
            <person name="Martijn J."/>
            <person name="Lind A.E."/>
            <person name="van Eijk R."/>
            <person name="Schleper C."/>
            <person name="Guy L."/>
            <person name="Ettema T.J."/>
        </authorList>
    </citation>
    <scope>NUCLEOTIDE SEQUENCE</scope>
</reference>
<name>A0A0F8ZWS0_9ZZZZ</name>
<dbReference type="AlphaFoldDB" id="A0A0F8ZWS0"/>
<protein>
    <submittedName>
        <fullName evidence="2">Uncharacterized protein</fullName>
    </submittedName>
</protein>
<evidence type="ECO:0000313" key="2">
    <source>
        <dbReference type="EMBL" id="KKK98342.1"/>
    </source>
</evidence>
<organism evidence="2">
    <name type="scientific">marine sediment metagenome</name>
    <dbReference type="NCBI Taxonomy" id="412755"/>
    <lineage>
        <taxon>unclassified sequences</taxon>
        <taxon>metagenomes</taxon>
        <taxon>ecological metagenomes</taxon>
    </lineage>
</organism>
<sequence>TYTWDGPLTGDWGTANWSSDTDEYPPPDWPVDDEIYTIQAVIDTADALVTVEAAHSVASLQIAGTAEVHIADVGGLNVAGNVSVAPGATLTVDGTLAAAVLNTAGTTVITAGLEDLQTINVTGGSTSLAGGALINLNVSGGSLTASDPLLFVNESMTITGGSTSLAGGDAANLSVTGGQLSTSADLTVEKTLTLGATSFAMGPFDLDDLTLSGSDVLNDGVISFSGTLTVTGEMNAPNTNLAASGVSVLTLDTTEAATLGTLTLDTAGGGQALDVSDGPSSVSFDRLTGNGMLIWGGLAGGFSIAGTLAPGNSIGWIDVDGTVTMETGSTYEWELSPAGPDEFSAAALDLVSAESWTLKLVDAGLPLGEVSGDVVLAEYGTLVGDSLGNMVLDDSETEHWLFTDGVERVANDSTNSQIVLQGLQKILALQWKTDADGAFEDAANWFNRALPD</sequence>
<evidence type="ECO:0000256" key="1">
    <source>
        <dbReference type="SAM" id="MobiDB-lite"/>
    </source>
</evidence>
<proteinExistence type="predicted"/>
<feature type="non-terminal residue" evidence="2">
    <location>
        <position position="452"/>
    </location>
</feature>
<feature type="region of interest" description="Disordered" evidence="1">
    <location>
        <begin position="1"/>
        <end position="23"/>
    </location>
</feature>
<dbReference type="EMBL" id="LAZR01045657">
    <property type="protein sequence ID" value="KKK98342.1"/>
    <property type="molecule type" value="Genomic_DNA"/>
</dbReference>
<comment type="caution">
    <text evidence="2">The sequence shown here is derived from an EMBL/GenBank/DDBJ whole genome shotgun (WGS) entry which is preliminary data.</text>
</comment>
<accession>A0A0F8ZWS0</accession>